<keyword evidence="2 3" id="KW-0413">Isomerase</keyword>
<comment type="pathway">
    <text evidence="3">Carbohydrate degradation; glycolysis; D-glyceraldehyde 3-phosphate from glycerone phosphate: step 1/1.</text>
</comment>
<dbReference type="Pfam" id="PF00121">
    <property type="entry name" value="TIM"/>
    <property type="match status" value="1"/>
</dbReference>
<evidence type="ECO:0000313" key="4">
    <source>
        <dbReference type="EMBL" id="OGF30898.1"/>
    </source>
</evidence>
<comment type="similarity">
    <text evidence="1 3">Belongs to the triosephosphate isomerase family.</text>
</comment>
<dbReference type="Gene3D" id="3.20.20.70">
    <property type="entry name" value="Aldolase class I"/>
    <property type="match status" value="1"/>
</dbReference>
<evidence type="ECO:0000256" key="1">
    <source>
        <dbReference type="ARBA" id="ARBA00007422"/>
    </source>
</evidence>
<dbReference type="NCBIfam" id="TIGR00419">
    <property type="entry name" value="tim"/>
    <property type="match status" value="1"/>
</dbReference>
<dbReference type="PROSITE" id="PS51440">
    <property type="entry name" value="TIM_2"/>
    <property type="match status" value="1"/>
</dbReference>
<dbReference type="GO" id="GO:0006094">
    <property type="term" value="P:gluconeogenesis"/>
    <property type="evidence" value="ECO:0007669"/>
    <property type="project" value="UniProtKB-UniPathway"/>
</dbReference>
<dbReference type="GO" id="GO:0019563">
    <property type="term" value="P:glycerol catabolic process"/>
    <property type="evidence" value="ECO:0007669"/>
    <property type="project" value="TreeGrafter"/>
</dbReference>
<dbReference type="PANTHER" id="PTHR21139">
    <property type="entry name" value="TRIOSEPHOSPHATE ISOMERASE"/>
    <property type="match status" value="1"/>
</dbReference>
<keyword evidence="3" id="KW-0324">Glycolysis</keyword>
<dbReference type="GO" id="GO:0046166">
    <property type="term" value="P:glyceraldehyde-3-phosphate biosynthetic process"/>
    <property type="evidence" value="ECO:0007669"/>
    <property type="project" value="TreeGrafter"/>
</dbReference>
<evidence type="ECO:0000256" key="3">
    <source>
        <dbReference type="RuleBase" id="RU363013"/>
    </source>
</evidence>
<comment type="subunit">
    <text evidence="3">Homodimer.</text>
</comment>
<dbReference type="GO" id="GO:0004807">
    <property type="term" value="F:triose-phosphate isomerase activity"/>
    <property type="evidence" value="ECO:0007669"/>
    <property type="project" value="UniProtKB-UniRule"/>
</dbReference>
<keyword evidence="3" id="KW-0312">Gluconeogenesis</keyword>
<gene>
    <name evidence="4" type="ORF">A2478_00410</name>
</gene>
<comment type="catalytic activity">
    <reaction evidence="3">
        <text>D-glyceraldehyde 3-phosphate = dihydroxyacetone phosphate</text>
        <dbReference type="Rhea" id="RHEA:18585"/>
        <dbReference type="ChEBI" id="CHEBI:57642"/>
        <dbReference type="ChEBI" id="CHEBI:59776"/>
        <dbReference type="EC" id="5.3.1.1"/>
    </reaction>
</comment>
<accession>A0A1F5SVY4</accession>
<dbReference type="STRING" id="1798002.A2478_00410"/>
<dbReference type="SUPFAM" id="SSF51351">
    <property type="entry name" value="Triosephosphate isomerase (TIM)"/>
    <property type="match status" value="1"/>
</dbReference>
<organism evidence="4 5">
    <name type="scientific">Candidatus Falkowbacteria bacterium RIFOXYC2_FULL_36_12</name>
    <dbReference type="NCBI Taxonomy" id="1798002"/>
    <lineage>
        <taxon>Bacteria</taxon>
        <taxon>Candidatus Falkowiibacteriota</taxon>
    </lineage>
</organism>
<dbReference type="PANTHER" id="PTHR21139:SF42">
    <property type="entry name" value="TRIOSEPHOSPHATE ISOMERASE"/>
    <property type="match status" value="1"/>
</dbReference>
<dbReference type="EC" id="5.3.1.1" evidence="3"/>
<protein>
    <recommendedName>
        <fullName evidence="3">Triosephosphate isomerase</fullName>
        <ecNumber evidence="3">5.3.1.1</ecNumber>
    </recommendedName>
</protein>
<dbReference type="CDD" id="cd00311">
    <property type="entry name" value="TIM"/>
    <property type="match status" value="1"/>
</dbReference>
<comment type="pathway">
    <text evidence="3">Carbohydrate biosynthesis; gluconeogenesis.</text>
</comment>
<name>A0A1F5SVY4_9BACT</name>
<dbReference type="UniPathway" id="UPA00109">
    <property type="reaction ID" value="UER00189"/>
</dbReference>
<reference evidence="4 5" key="1">
    <citation type="journal article" date="2016" name="Nat. Commun.">
        <title>Thousands of microbial genomes shed light on interconnected biogeochemical processes in an aquifer system.</title>
        <authorList>
            <person name="Anantharaman K."/>
            <person name="Brown C.T."/>
            <person name="Hug L.A."/>
            <person name="Sharon I."/>
            <person name="Castelle C.J."/>
            <person name="Probst A.J."/>
            <person name="Thomas B.C."/>
            <person name="Singh A."/>
            <person name="Wilkins M.J."/>
            <person name="Karaoz U."/>
            <person name="Brodie E.L."/>
            <person name="Williams K.H."/>
            <person name="Hubbard S.S."/>
            <person name="Banfield J.F."/>
        </authorList>
    </citation>
    <scope>NUCLEOTIDE SEQUENCE [LARGE SCALE GENOMIC DNA]</scope>
</reference>
<dbReference type="InterPro" id="IPR035990">
    <property type="entry name" value="TIM_sf"/>
</dbReference>
<comment type="subcellular location">
    <subcellularLocation>
        <location evidence="3">Cytoplasm</location>
    </subcellularLocation>
</comment>
<dbReference type="Proteomes" id="UP000179001">
    <property type="component" value="Unassembled WGS sequence"/>
</dbReference>
<dbReference type="UniPathway" id="UPA00138"/>
<sequence length="247" mass="27734">MKKILVANWKMRITHEQAIEFAKKVKNLKSRKYDIALAPSFVSLEAVGRILKKSNISLVAQDISAWEFGAYTGEVMGQDLKKLGCKYVIIGHSERRQYLHEDGSLINQKIKIALKNKLIPILCIGETMQERKSGNTAAMLVQEIKQALSDIPNLNQHNLLISYEPIWAIGTGTTLRADECEEAYRVIKRAITTLCSEEYFQRKVKLLYGGSINATNMAELSQLPQISGYLIGGGSVDFVKFRQIVEA</sequence>
<dbReference type="InterPro" id="IPR013785">
    <property type="entry name" value="Aldolase_TIM"/>
</dbReference>
<evidence type="ECO:0000313" key="5">
    <source>
        <dbReference type="Proteomes" id="UP000179001"/>
    </source>
</evidence>
<evidence type="ECO:0000256" key="2">
    <source>
        <dbReference type="ARBA" id="ARBA00023235"/>
    </source>
</evidence>
<dbReference type="AlphaFoldDB" id="A0A1F5SVY4"/>
<dbReference type="InterPro" id="IPR000652">
    <property type="entry name" value="Triosephosphate_isomerase"/>
</dbReference>
<comment type="caution">
    <text evidence="4">The sequence shown here is derived from an EMBL/GenBank/DDBJ whole genome shotgun (WGS) entry which is preliminary data.</text>
</comment>
<dbReference type="GO" id="GO:0005829">
    <property type="term" value="C:cytosol"/>
    <property type="evidence" value="ECO:0007669"/>
    <property type="project" value="TreeGrafter"/>
</dbReference>
<proteinExistence type="inferred from homology"/>
<dbReference type="EMBL" id="MFGJ01000008">
    <property type="protein sequence ID" value="OGF30898.1"/>
    <property type="molecule type" value="Genomic_DNA"/>
</dbReference>
<keyword evidence="3" id="KW-0963">Cytoplasm</keyword>
<dbReference type="GO" id="GO:0006096">
    <property type="term" value="P:glycolytic process"/>
    <property type="evidence" value="ECO:0007669"/>
    <property type="project" value="UniProtKB-UniRule"/>
</dbReference>